<keyword evidence="2" id="KW-1185">Reference proteome</keyword>
<dbReference type="Proteomes" id="UP000790377">
    <property type="component" value="Unassembled WGS sequence"/>
</dbReference>
<sequence>MAYYRSYAWSQLPVGPMPRASSIGSATTTDGPLSARLSPLSDSSDTSSPAISPFAHANASYYTPQTSPEDAFCDEQQTTQLPPSQIQCIAPQALHINHANEDGFYPRYPALSTTVGFAIDPYLDQGHEQPIDTINASPLSPVSLDDTLPSFSQSVPFYSTAPPVELPSASCSQNYPAPSPTLLLAPGDANHAYEPNITGYASPLEGSSKKRKAADDSGDEIPRQKGRILRAEGDATITECLDNLKKAYCNKCDTTFNKDGISRHLQTRAHLSGRPPKALFVCDVCGTDISRSDALKRHRTSPNACKPRIGRGVQNPPVASTSAPLSYNFSNMQQNAVIFMEPLTDAMDNTPPQVDVYPLTKNPTNLRIHPSTRNNQSTVPQLSSEFTFSMPTSVGPYHTHRSFVEDTAANGNIQPLMPNPVNPIQQLPTNYVQPYIPQLTSDFSSMPAASVGPYYPDNPQPSMSHLFNSMLPPPVATAQTHVPQLSSDLTFSAPTSVGPSYKDSSFMEETVRLASDFLSTSGDESGALDALIRAVAEISNEENAVQYPFFLL</sequence>
<dbReference type="EMBL" id="MU268471">
    <property type="protein sequence ID" value="KAH7904445.1"/>
    <property type="molecule type" value="Genomic_DNA"/>
</dbReference>
<protein>
    <submittedName>
        <fullName evidence="1">Uncharacterized protein</fullName>
    </submittedName>
</protein>
<evidence type="ECO:0000313" key="1">
    <source>
        <dbReference type="EMBL" id="KAH7904445.1"/>
    </source>
</evidence>
<reference evidence="1" key="1">
    <citation type="journal article" date="2021" name="New Phytol.">
        <title>Evolutionary innovations through gain and loss of genes in the ectomycorrhizal Boletales.</title>
        <authorList>
            <person name="Wu G."/>
            <person name="Miyauchi S."/>
            <person name="Morin E."/>
            <person name="Kuo A."/>
            <person name="Drula E."/>
            <person name="Varga T."/>
            <person name="Kohler A."/>
            <person name="Feng B."/>
            <person name="Cao Y."/>
            <person name="Lipzen A."/>
            <person name="Daum C."/>
            <person name="Hundley H."/>
            <person name="Pangilinan J."/>
            <person name="Johnson J."/>
            <person name="Barry K."/>
            <person name="LaButti K."/>
            <person name="Ng V."/>
            <person name="Ahrendt S."/>
            <person name="Min B."/>
            <person name="Choi I.G."/>
            <person name="Park H."/>
            <person name="Plett J.M."/>
            <person name="Magnuson J."/>
            <person name="Spatafora J.W."/>
            <person name="Nagy L.G."/>
            <person name="Henrissat B."/>
            <person name="Grigoriev I.V."/>
            <person name="Yang Z.L."/>
            <person name="Xu J."/>
            <person name="Martin F.M."/>
        </authorList>
    </citation>
    <scope>NUCLEOTIDE SEQUENCE</scope>
    <source>
        <strain evidence="1">ATCC 28755</strain>
    </source>
</reference>
<evidence type="ECO:0000313" key="2">
    <source>
        <dbReference type="Proteomes" id="UP000790377"/>
    </source>
</evidence>
<name>A0ACB7ZTR3_9AGAM</name>
<comment type="caution">
    <text evidence="1">The sequence shown here is derived from an EMBL/GenBank/DDBJ whole genome shotgun (WGS) entry which is preliminary data.</text>
</comment>
<organism evidence="1 2">
    <name type="scientific">Hygrophoropsis aurantiaca</name>
    <dbReference type="NCBI Taxonomy" id="72124"/>
    <lineage>
        <taxon>Eukaryota</taxon>
        <taxon>Fungi</taxon>
        <taxon>Dikarya</taxon>
        <taxon>Basidiomycota</taxon>
        <taxon>Agaricomycotina</taxon>
        <taxon>Agaricomycetes</taxon>
        <taxon>Agaricomycetidae</taxon>
        <taxon>Boletales</taxon>
        <taxon>Coniophorineae</taxon>
        <taxon>Hygrophoropsidaceae</taxon>
        <taxon>Hygrophoropsis</taxon>
    </lineage>
</organism>
<gene>
    <name evidence="1" type="ORF">BJ138DRAFT_1119405</name>
</gene>
<accession>A0ACB7ZTR3</accession>
<proteinExistence type="predicted"/>